<gene>
    <name evidence="6" type="ORF">GTW51_06555</name>
</gene>
<comment type="caution">
    <text evidence="6">The sequence shown here is derived from an EMBL/GenBank/DDBJ whole genome shotgun (WGS) entry which is preliminary data.</text>
</comment>
<feature type="domain" description="HTH lysR-type" evidence="5">
    <location>
        <begin position="8"/>
        <end position="65"/>
    </location>
</feature>
<keyword evidence="3" id="KW-0238">DNA-binding</keyword>
<dbReference type="Pfam" id="PF00126">
    <property type="entry name" value="HTH_1"/>
    <property type="match status" value="1"/>
</dbReference>
<name>A0A6L9MFG8_9HYPH</name>
<dbReference type="SUPFAM" id="SSF46785">
    <property type="entry name" value="Winged helix' DNA-binding domain"/>
    <property type="match status" value="1"/>
</dbReference>
<proteinExistence type="inferred from homology"/>
<dbReference type="SUPFAM" id="SSF53850">
    <property type="entry name" value="Periplasmic binding protein-like II"/>
    <property type="match status" value="1"/>
</dbReference>
<dbReference type="InterPro" id="IPR000847">
    <property type="entry name" value="LysR_HTH_N"/>
</dbReference>
<keyword evidence="4" id="KW-0804">Transcription</keyword>
<dbReference type="InterPro" id="IPR036388">
    <property type="entry name" value="WH-like_DNA-bd_sf"/>
</dbReference>
<dbReference type="FunFam" id="1.10.10.10:FF:000001">
    <property type="entry name" value="LysR family transcriptional regulator"/>
    <property type="match status" value="1"/>
</dbReference>
<keyword evidence="2" id="KW-0805">Transcription regulation</keyword>
<dbReference type="PROSITE" id="PS50931">
    <property type="entry name" value="HTH_LYSR"/>
    <property type="match status" value="1"/>
</dbReference>
<evidence type="ECO:0000256" key="2">
    <source>
        <dbReference type="ARBA" id="ARBA00023015"/>
    </source>
</evidence>
<accession>A0A6L9MFG8</accession>
<evidence type="ECO:0000256" key="1">
    <source>
        <dbReference type="ARBA" id="ARBA00009437"/>
    </source>
</evidence>
<dbReference type="GO" id="GO:0003700">
    <property type="term" value="F:DNA-binding transcription factor activity"/>
    <property type="evidence" value="ECO:0007669"/>
    <property type="project" value="InterPro"/>
</dbReference>
<reference evidence="6 7" key="1">
    <citation type="submission" date="2020-01" db="EMBL/GenBank/DDBJ databases">
        <title>Genomes of bacteria type strains.</title>
        <authorList>
            <person name="Chen J."/>
            <person name="Zhu S."/>
            <person name="Chen J."/>
        </authorList>
    </citation>
    <scope>NUCLEOTIDE SEQUENCE [LARGE SCALE GENOMIC DNA]</scope>
    <source>
        <strain evidence="6 7">KCTC 52919</strain>
    </source>
</reference>
<evidence type="ECO:0000256" key="3">
    <source>
        <dbReference type="ARBA" id="ARBA00023125"/>
    </source>
</evidence>
<evidence type="ECO:0000313" key="7">
    <source>
        <dbReference type="Proteomes" id="UP000476332"/>
    </source>
</evidence>
<protein>
    <submittedName>
        <fullName evidence="6">LysR family transcriptional regulator</fullName>
    </submittedName>
</protein>
<dbReference type="InterPro" id="IPR005119">
    <property type="entry name" value="LysR_subst-bd"/>
</dbReference>
<dbReference type="RefSeq" id="WP_163043106.1">
    <property type="nucleotide sequence ID" value="NZ_JAAAMJ010000003.1"/>
</dbReference>
<dbReference type="AlphaFoldDB" id="A0A6L9MFG8"/>
<dbReference type="PANTHER" id="PTHR30579:SF7">
    <property type="entry name" value="HTH-TYPE TRANSCRIPTIONAL REGULATOR LRHA-RELATED"/>
    <property type="match status" value="1"/>
</dbReference>
<dbReference type="PANTHER" id="PTHR30579">
    <property type="entry name" value="TRANSCRIPTIONAL REGULATOR"/>
    <property type="match status" value="1"/>
</dbReference>
<dbReference type="Gene3D" id="1.10.10.10">
    <property type="entry name" value="Winged helix-like DNA-binding domain superfamily/Winged helix DNA-binding domain"/>
    <property type="match status" value="1"/>
</dbReference>
<dbReference type="Gene3D" id="3.40.190.10">
    <property type="entry name" value="Periplasmic binding protein-like II"/>
    <property type="match status" value="2"/>
</dbReference>
<dbReference type="EMBL" id="JAAAMJ010000003">
    <property type="protein sequence ID" value="NDV86358.1"/>
    <property type="molecule type" value="Genomic_DNA"/>
</dbReference>
<dbReference type="InterPro" id="IPR050176">
    <property type="entry name" value="LTTR"/>
</dbReference>
<dbReference type="Pfam" id="PF03466">
    <property type="entry name" value="LysR_substrate"/>
    <property type="match status" value="1"/>
</dbReference>
<dbReference type="PRINTS" id="PR00039">
    <property type="entry name" value="HTHLYSR"/>
</dbReference>
<dbReference type="GO" id="GO:0003677">
    <property type="term" value="F:DNA binding"/>
    <property type="evidence" value="ECO:0007669"/>
    <property type="project" value="UniProtKB-KW"/>
</dbReference>
<organism evidence="6 7">
    <name type="scientific">Aurantimonas aggregata</name>
    <dbReference type="NCBI Taxonomy" id="2047720"/>
    <lineage>
        <taxon>Bacteria</taxon>
        <taxon>Pseudomonadati</taxon>
        <taxon>Pseudomonadota</taxon>
        <taxon>Alphaproteobacteria</taxon>
        <taxon>Hyphomicrobiales</taxon>
        <taxon>Aurantimonadaceae</taxon>
        <taxon>Aurantimonas</taxon>
    </lineage>
</organism>
<evidence type="ECO:0000259" key="5">
    <source>
        <dbReference type="PROSITE" id="PS50931"/>
    </source>
</evidence>
<evidence type="ECO:0000313" key="6">
    <source>
        <dbReference type="EMBL" id="NDV86358.1"/>
    </source>
</evidence>
<comment type="similarity">
    <text evidence="1">Belongs to the LysR transcriptional regulatory family.</text>
</comment>
<dbReference type="Proteomes" id="UP000476332">
    <property type="component" value="Unassembled WGS sequence"/>
</dbReference>
<evidence type="ECO:0000256" key="4">
    <source>
        <dbReference type="ARBA" id="ARBA00023163"/>
    </source>
</evidence>
<keyword evidence="7" id="KW-1185">Reference proteome</keyword>
<dbReference type="InterPro" id="IPR036390">
    <property type="entry name" value="WH_DNA-bd_sf"/>
</dbReference>
<sequence>MSATLPNLDMDLARTVVAIADTGNFSRAAERVHRSPSAISLQVKKLEDLVGRDLFRRDARSVALTPDGEIFLGYARRLLKLNDEAFTRFTEPPCCEGSVRLGVPNDAGMIAIPDILRRFAETHPRVEVAVLLDRTVELERLCTNGELDIAIHASETAADGPNIIHTEPLVWIGARGGIAAETRPLPLALADHGCSWRAMALGALDGAGIDYRLAYRSEFCQGQIAAVAADLAIAPLPLSVVSDSLVRLGPEHGLPPLGSYRMSLARRDGAGAVAEALAAHVAASFRSIGERGTRLFA</sequence>